<organism evidence="3 4">
    <name type="scientific">Corticibacter populi</name>
    <dbReference type="NCBI Taxonomy" id="1550736"/>
    <lineage>
        <taxon>Bacteria</taxon>
        <taxon>Pseudomonadati</taxon>
        <taxon>Pseudomonadota</taxon>
        <taxon>Betaproteobacteria</taxon>
        <taxon>Burkholderiales</taxon>
        <taxon>Comamonadaceae</taxon>
        <taxon>Corticibacter</taxon>
    </lineage>
</organism>
<dbReference type="OrthoDB" id="8903691at2"/>
<accession>A0A3M6QXB8</accession>
<dbReference type="Proteomes" id="UP000278006">
    <property type="component" value="Unassembled WGS sequence"/>
</dbReference>
<keyword evidence="4" id="KW-1185">Reference proteome</keyword>
<dbReference type="PANTHER" id="PTHR35024:SF4">
    <property type="entry name" value="POLYMER-FORMING CYTOSKELETAL PROTEIN"/>
    <property type="match status" value="1"/>
</dbReference>
<comment type="similarity">
    <text evidence="1">Belongs to the bactofilin family.</text>
</comment>
<evidence type="ECO:0000256" key="1">
    <source>
        <dbReference type="ARBA" id="ARBA00044755"/>
    </source>
</evidence>
<feature type="region of interest" description="Disordered" evidence="2">
    <location>
        <begin position="158"/>
        <end position="188"/>
    </location>
</feature>
<dbReference type="InterPro" id="IPR007607">
    <property type="entry name" value="BacA/B"/>
</dbReference>
<reference evidence="3 4" key="1">
    <citation type="submission" date="2018-10" db="EMBL/GenBank/DDBJ databases">
        <title>Draft genome of Cortibacter populi DSM10536.</title>
        <authorList>
            <person name="Bernier A.-M."/>
            <person name="Bernard K."/>
        </authorList>
    </citation>
    <scope>NUCLEOTIDE SEQUENCE [LARGE SCALE GENOMIC DNA]</scope>
    <source>
        <strain evidence="3 4">DSM 105136</strain>
    </source>
</reference>
<name>A0A3M6QXB8_9BURK</name>
<gene>
    <name evidence="3" type="ORF">D8I35_00415</name>
</gene>
<comment type="caution">
    <text evidence="3">The sequence shown here is derived from an EMBL/GenBank/DDBJ whole genome shotgun (WGS) entry which is preliminary data.</text>
</comment>
<dbReference type="RefSeq" id="WP_122225769.1">
    <property type="nucleotide sequence ID" value="NZ_RDQO01000001.1"/>
</dbReference>
<dbReference type="Pfam" id="PF04519">
    <property type="entry name" value="Bactofilin"/>
    <property type="match status" value="1"/>
</dbReference>
<evidence type="ECO:0000313" key="3">
    <source>
        <dbReference type="EMBL" id="RMX07648.1"/>
    </source>
</evidence>
<sequence length="188" mass="19338">MFTKRKQPPLRSLVAEGCQVQGDIVFSDGIRIDGAVQGLVSGEASASKKGTLVFISEHGRVSGGIRADVVVINGRVDGPIHATQLLELQPKARITGDVSYRQLEMHPGALLSGRMLPMVTPAGEDGKAERALLPGQEPLPQLVEPRGAGAANGQVLRALPAQGEAGEPSGLGGADEAVDAGKAQKPAG</sequence>
<dbReference type="EMBL" id="RDQO01000001">
    <property type="protein sequence ID" value="RMX07648.1"/>
    <property type="molecule type" value="Genomic_DNA"/>
</dbReference>
<protein>
    <submittedName>
        <fullName evidence="3">Polymer-forming cytoskeletal protein</fullName>
    </submittedName>
</protein>
<evidence type="ECO:0000256" key="2">
    <source>
        <dbReference type="SAM" id="MobiDB-lite"/>
    </source>
</evidence>
<dbReference type="PANTHER" id="PTHR35024">
    <property type="entry name" value="HYPOTHETICAL CYTOSOLIC PROTEIN"/>
    <property type="match status" value="1"/>
</dbReference>
<dbReference type="AlphaFoldDB" id="A0A3M6QXB8"/>
<proteinExistence type="inferred from homology"/>
<evidence type="ECO:0000313" key="4">
    <source>
        <dbReference type="Proteomes" id="UP000278006"/>
    </source>
</evidence>